<dbReference type="Pfam" id="PF00646">
    <property type="entry name" value="F-box"/>
    <property type="match status" value="1"/>
</dbReference>
<gene>
    <name evidence="2" type="ORF">EUGRSUZ_H02701</name>
</gene>
<dbReference type="EMBL" id="KK198760">
    <property type="protein sequence ID" value="KCW59973.1"/>
    <property type="molecule type" value="Genomic_DNA"/>
</dbReference>
<dbReference type="Gramene" id="KCW59973">
    <property type="protein sequence ID" value="KCW59973"/>
    <property type="gene ID" value="EUGRSUZ_H02701"/>
</dbReference>
<dbReference type="CDD" id="cd22157">
    <property type="entry name" value="F-box_AtFBW1-like"/>
    <property type="match status" value="1"/>
</dbReference>
<dbReference type="NCBIfam" id="TIGR01640">
    <property type="entry name" value="F_box_assoc_1"/>
    <property type="match status" value="1"/>
</dbReference>
<dbReference type="InterPro" id="IPR001810">
    <property type="entry name" value="F-box_dom"/>
</dbReference>
<dbReference type="InterPro" id="IPR017451">
    <property type="entry name" value="F-box-assoc_interact_dom"/>
</dbReference>
<dbReference type="STRING" id="71139.A0A059B1J4"/>
<accession>A0A059B1J4</accession>
<dbReference type="AlphaFoldDB" id="A0A059B1J4"/>
<proteinExistence type="predicted"/>
<dbReference type="SUPFAM" id="SSF81383">
    <property type="entry name" value="F-box domain"/>
    <property type="match status" value="1"/>
</dbReference>
<evidence type="ECO:0000313" key="2">
    <source>
        <dbReference type="EMBL" id="KCW59973.1"/>
    </source>
</evidence>
<dbReference type="Gene3D" id="1.20.1280.50">
    <property type="match status" value="1"/>
</dbReference>
<reference evidence="2" key="1">
    <citation type="submission" date="2013-07" db="EMBL/GenBank/DDBJ databases">
        <title>The genome of Eucalyptus grandis.</title>
        <authorList>
            <person name="Schmutz J."/>
            <person name="Hayes R."/>
            <person name="Myburg A."/>
            <person name="Tuskan G."/>
            <person name="Grattapaglia D."/>
            <person name="Rokhsar D.S."/>
        </authorList>
    </citation>
    <scope>NUCLEOTIDE SEQUENCE</scope>
    <source>
        <tissue evidence="2">Leaf extractions</tissue>
    </source>
</reference>
<name>A0A059B1J4_EUCGR</name>
<dbReference type="InterPro" id="IPR036047">
    <property type="entry name" value="F-box-like_dom_sf"/>
</dbReference>
<dbReference type="InterPro" id="IPR050796">
    <property type="entry name" value="SCF_F-box_component"/>
</dbReference>
<feature type="domain" description="F-box" evidence="1">
    <location>
        <begin position="4"/>
        <end position="44"/>
    </location>
</feature>
<dbReference type="PANTHER" id="PTHR31672:SF13">
    <property type="entry name" value="F-BOX PROTEIN CPR30-LIKE"/>
    <property type="match status" value="1"/>
</dbReference>
<protein>
    <recommendedName>
        <fullName evidence="1">F-box domain-containing protein</fullName>
    </recommendedName>
</protein>
<dbReference type="OMA" id="PCAGESN"/>
<dbReference type="InParanoid" id="A0A059B1J4"/>
<dbReference type="SMART" id="SM00256">
    <property type="entry name" value="FBOX"/>
    <property type="match status" value="1"/>
</dbReference>
<evidence type="ECO:0000259" key="1">
    <source>
        <dbReference type="SMART" id="SM00256"/>
    </source>
</evidence>
<dbReference type="PANTHER" id="PTHR31672">
    <property type="entry name" value="BNACNNG10540D PROTEIN"/>
    <property type="match status" value="1"/>
</dbReference>
<sequence>MAKFSLTYLIEILSRLPLKSLMQFKCVSKRWQSLISDPDFAKESSRTAPGDDYEQIDGGIGGDHGSSMVKFHLPKMDDSSWQPDLVGSCDGLVCFVVCGGFLLYNPTTKESRNLHNSDLVMGLERFHGFGCDFASDDYKIGQGNGTKNFQMATFSLKSNAWRMIQMLSIPKVAGDIFFEGLGIHGANLFIYHGTNNDLFEAWITNKYERGGSWTKLFSSSTEGIPGCKYWLIPLVWTKSGKIVFQIDVYRIILFNPEETTYMVHPI</sequence>
<organism evidence="2">
    <name type="scientific">Eucalyptus grandis</name>
    <name type="common">Flooded gum</name>
    <dbReference type="NCBI Taxonomy" id="71139"/>
    <lineage>
        <taxon>Eukaryota</taxon>
        <taxon>Viridiplantae</taxon>
        <taxon>Streptophyta</taxon>
        <taxon>Embryophyta</taxon>
        <taxon>Tracheophyta</taxon>
        <taxon>Spermatophyta</taxon>
        <taxon>Magnoliopsida</taxon>
        <taxon>eudicotyledons</taxon>
        <taxon>Gunneridae</taxon>
        <taxon>Pentapetalae</taxon>
        <taxon>rosids</taxon>
        <taxon>malvids</taxon>
        <taxon>Myrtales</taxon>
        <taxon>Myrtaceae</taxon>
        <taxon>Myrtoideae</taxon>
        <taxon>Eucalypteae</taxon>
        <taxon>Eucalyptus</taxon>
    </lineage>
</organism>